<keyword evidence="3" id="KW-1185">Reference proteome</keyword>
<protein>
    <submittedName>
        <fullName evidence="2">Uncharacterized protein</fullName>
    </submittedName>
</protein>
<sequence>MDTRRGGLQEPYIFPADTLHTAVDSGSGITWRTHSEVPLELMSRPGEETIPSSGQYSVDMLMKLAKLTYVSMLVVVSGGCHRHRRRHHHHHHHHHREAAPTTASRRRFHMTPRNTPESHRPGESMPRV</sequence>
<gene>
    <name evidence="2" type="ORF">PV327_004325</name>
</gene>
<organism evidence="2 3">
    <name type="scientific">Microctonus hyperodae</name>
    <name type="common">Parasitoid wasp</name>
    <dbReference type="NCBI Taxonomy" id="165561"/>
    <lineage>
        <taxon>Eukaryota</taxon>
        <taxon>Metazoa</taxon>
        <taxon>Ecdysozoa</taxon>
        <taxon>Arthropoda</taxon>
        <taxon>Hexapoda</taxon>
        <taxon>Insecta</taxon>
        <taxon>Pterygota</taxon>
        <taxon>Neoptera</taxon>
        <taxon>Endopterygota</taxon>
        <taxon>Hymenoptera</taxon>
        <taxon>Apocrita</taxon>
        <taxon>Ichneumonoidea</taxon>
        <taxon>Braconidae</taxon>
        <taxon>Euphorinae</taxon>
        <taxon>Microctonus</taxon>
    </lineage>
</organism>
<evidence type="ECO:0000313" key="2">
    <source>
        <dbReference type="EMBL" id="KAK0166845.1"/>
    </source>
</evidence>
<feature type="region of interest" description="Disordered" evidence="1">
    <location>
        <begin position="84"/>
        <end position="128"/>
    </location>
</feature>
<dbReference type="EMBL" id="JAQQBR010001832">
    <property type="protein sequence ID" value="KAK0166845.1"/>
    <property type="molecule type" value="Genomic_DNA"/>
</dbReference>
<feature type="compositionally biased region" description="Basic residues" evidence="1">
    <location>
        <begin position="84"/>
        <end position="96"/>
    </location>
</feature>
<evidence type="ECO:0000313" key="3">
    <source>
        <dbReference type="Proteomes" id="UP001168972"/>
    </source>
</evidence>
<name>A0AA39FC68_MICHY</name>
<dbReference type="AlphaFoldDB" id="A0AA39FC68"/>
<accession>A0AA39FC68</accession>
<proteinExistence type="predicted"/>
<reference evidence="2" key="1">
    <citation type="journal article" date="2023" name="bioRxiv">
        <title>Scaffold-level genome assemblies of two parasitoid biocontrol wasps reveal the parthenogenesis mechanism and an associated novel virus.</title>
        <authorList>
            <person name="Inwood S."/>
            <person name="Skelly J."/>
            <person name="Guhlin J."/>
            <person name="Harrop T."/>
            <person name="Goldson S."/>
            <person name="Dearden P."/>
        </authorList>
    </citation>
    <scope>NUCLEOTIDE SEQUENCE</scope>
    <source>
        <strain evidence="2">Lincoln</strain>
        <tissue evidence="2">Whole body</tissue>
    </source>
</reference>
<comment type="caution">
    <text evidence="2">The sequence shown here is derived from an EMBL/GenBank/DDBJ whole genome shotgun (WGS) entry which is preliminary data.</text>
</comment>
<evidence type="ECO:0000256" key="1">
    <source>
        <dbReference type="SAM" id="MobiDB-lite"/>
    </source>
</evidence>
<reference evidence="2" key="2">
    <citation type="submission" date="2023-03" db="EMBL/GenBank/DDBJ databases">
        <authorList>
            <person name="Inwood S.N."/>
            <person name="Skelly J.G."/>
            <person name="Guhlin J."/>
            <person name="Harrop T.W.R."/>
            <person name="Goldson S.G."/>
            <person name="Dearden P.K."/>
        </authorList>
    </citation>
    <scope>NUCLEOTIDE SEQUENCE</scope>
    <source>
        <strain evidence="2">Lincoln</strain>
        <tissue evidence="2">Whole body</tissue>
    </source>
</reference>
<dbReference type="Proteomes" id="UP001168972">
    <property type="component" value="Unassembled WGS sequence"/>
</dbReference>